<comment type="caution">
    <text evidence="8">The sequence shown here is derived from an EMBL/GenBank/DDBJ whole genome shotgun (WGS) entry which is preliminary data.</text>
</comment>
<evidence type="ECO:0000256" key="1">
    <source>
        <dbReference type="ARBA" id="ARBA00022679"/>
    </source>
</evidence>
<dbReference type="SUPFAM" id="SSF56112">
    <property type="entry name" value="Protein kinase-like (PK-like)"/>
    <property type="match status" value="1"/>
</dbReference>
<dbReference type="GO" id="GO:0005524">
    <property type="term" value="F:ATP binding"/>
    <property type="evidence" value="ECO:0007669"/>
    <property type="project" value="UniProtKB-UniRule"/>
</dbReference>
<organism evidence="8 9">
    <name type="scientific">Edaphochlamys debaryana</name>
    <dbReference type="NCBI Taxonomy" id="47281"/>
    <lineage>
        <taxon>Eukaryota</taxon>
        <taxon>Viridiplantae</taxon>
        <taxon>Chlorophyta</taxon>
        <taxon>core chlorophytes</taxon>
        <taxon>Chlorophyceae</taxon>
        <taxon>CS clade</taxon>
        <taxon>Chlamydomonadales</taxon>
        <taxon>Chlamydomonadales incertae sedis</taxon>
        <taxon>Edaphochlamys</taxon>
    </lineage>
</organism>
<dbReference type="PROSITE" id="PS50011">
    <property type="entry name" value="PROTEIN_KINASE_DOM"/>
    <property type="match status" value="1"/>
</dbReference>
<dbReference type="SMART" id="SM00220">
    <property type="entry name" value="S_TKc"/>
    <property type="match status" value="1"/>
</dbReference>
<sequence>MAAYPGLDIFAASPAPEPGGREASVVFRNAGLIVAGCWPQYITVAVYEAAERPASVPGKQSVLNETLPQAGCINSTTAPWWNRCYPLRGRALDVAQEAKDSVASRPVAANYVLRYVDMDYLCRFLVSDECAREYGPLACNYIESRNFSASPFPLASPSPGPPPAANDPSLQQASPQPPGEGDAEPEDDVLVPVLCGVLGGVAFLALMAASAFVMYRRGGCGSCLRARGPEGGYVASLKSSFGDTQGSKMGSGRTRSGSSRVMQAQDGPTKGAPGPDDEGPSPHIAVAVQDTSATTHPAEAPSPGGAAAPDPHATAAAAAPSPLLVSDALTSGAATTTTATDGTASTGVTALLEKKDTTVTTETSDDPNGFSAPHQGYPGYLATSGEAAVVVTAFSPHRPGLELEMQPDAVTLGPRRLGKGGFGVVQEGVFQGRPVAVKLLPRELLAVGPQPQPGAGAQAGTGTGAEAGPVPGEAAGGEGAGGTPKEALGSLTAAQLSSLAAEVEVLGRCDHRNVVRLLAACLTPPQPCLVMELMETSLDRLIHRGPDPGALLPLPLVYRLAQDVAEGLAYLHPTVLHRDLKPANVLVNMSGPQPVAKIADFGLSRLRSTVLVTESPEVGTAAYMAPELFDLTNTTVTHGADMWAFGVLLWELLSGQHPWEGRTLVQIGYAVTLGGERLSVNAIPPDRRNHKTARLIEQCFADHPRKRPAAAEAAKELLLLEELIAEEARVRKLEEPPAPKAGPGPAEEAPGPARAGP</sequence>
<dbReference type="GO" id="GO:0004674">
    <property type="term" value="F:protein serine/threonine kinase activity"/>
    <property type="evidence" value="ECO:0007669"/>
    <property type="project" value="TreeGrafter"/>
</dbReference>
<evidence type="ECO:0000256" key="4">
    <source>
        <dbReference type="ARBA" id="ARBA00022840"/>
    </source>
</evidence>
<feature type="region of interest" description="Disordered" evidence="6">
    <location>
        <begin position="152"/>
        <end position="186"/>
    </location>
</feature>
<dbReference type="PANTHER" id="PTHR44329:SF214">
    <property type="entry name" value="PROTEIN KINASE DOMAIN-CONTAINING PROTEIN"/>
    <property type="match status" value="1"/>
</dbReference>
<proteinExistence type="predicted"/>
<feature type="compositionally biased region" description="Low complexity" evidence="6">
    <location>
        <begin position="296"/>
        <end position="315"/>
    </location>
</feature>
<evidence type="ECO:0000256" key="5">
    <source>
        <dbReference type="PROSITE-ProRule" id="PRU10141"/>
    </source>
</evidence>
<dbReference type="InterPro" id="IPR008271">
    <property type="entry name" value="Ser/Thr_kinase_AS"/>
</dbReference>
<dbReference type="Pfam" id="PF00069">
    <property type="entry name" value="Pkinase"/>
    <property type="match status" value="1"/>
</dbReference>
<dbReference type="Proteomes" id="UP000612055">
    <property type="component" value="Unassembled WGS sequence"/>
</dbReference>
<feature type="compositionally biased region" description="Low complexity" evidence="6">
    <location>
        <begin position="246"/>
        <end position="260"/>
    </location>
</feature>
<evidence type="ECO:0000256" key="2">
    <source>
        <dbReference type="ARBA" id="ARBA00022741"/>
    </source>
</evidence>
<evidence type="ECO:0000259" key="7">
    <source>
        <dbReference type="PROSITE" id="PS50011"/>
    </source>
</evidence>
<gene>
    <name evidence="8" type="ORF">HYH03_002248</name>
</gene>
<feature type="binding site" evidence="5">
    <location>
        <position position="438"/>
    </location>
    <ligand>
        <name>ATP</name>
        <dbReference type="ChEBI" id="CHEBI:30616"/>
    </ligand>
</feature>
<keyword evidence="3" id="KW-0418">Kinase</keyword>
<evidence type="ECO:0000256" key="6">
    <source>
        <dbReference type="SAM" id="MobiDB-lite"/>
    </source>
</evidence>
<feature type="region of interest" description="Disordered" evidence="6">
    <location>
        <begin position="448"/>
        <end position="486"/>
    </location>
</feature>
<keyword evidence="1" id="KW-0808">Transferase</keyword>
<dbReference type="InterPro" id="IPR000719">
    <property type="entry name" value="Prot_kinase_dom"/>
</dbReference>
<dbReference type="InterPro" id="IPR051681">
    <property type="entry name" value="Ser/Thr_Kinases-Pseudokinases"/>
</dbReference>
<dbReference type="OrthoDB" id="536504at2759"/>
<feature type="region of interest" description="Disordered" evidence="6">
    <location>
        <begin position="730"/>
        <end position="757"/>
    </location>
</feature>
<keyword evidence="9" id="KW-1185">Reference proteome</keyword>
<accession>A0A836C5F9</accession>
<evidence type="ECO:0000313" key="8">
    <source>
        <dbReference type="EMBL" id="KAG2499963.1"/>
    </source>
</evidence>
<dbReference type="PROSITE" id="PS00107">
    <property type="entry name" value="PROTEIN_KINASE_ATP"/>
    <property type="match status" value="1"/>
</dbReference>
<reference evidence="8" key="1">
    <citation type="journal article" date="2020" name="bioRxiv">
        <title>Comparative genomics of Chlamydomonas.</title>
        <authorList>
            <person name="Craig R.J."/>
            <person name="Hasan A.R."/>
            <person name="Ness R.W."/>
            <person name="Keightley P.D."/>
        </authorList>
    </citation>
    <scope>NUCLEOTIDE SEQUENCE</scope>
    <source>
        <strain evidence="8">CCAP 11/70</strain>
    </source>
</reference>
<feature type="region of interest" description="Disordered" evidence="6">
    <location>
        <begin position="239"/>
        <end position="315"/>
    </location>
</feature>
<evidence type="ECO:0000313" key="9">
    <source>
        <dbReference type="Proteomes" id="UP000612055"/>
    </source>
</evidence>
<dbReference type="EMBL" id="JAEHOE010000005">
    <property type="protein sequence ID" value="KAG2499963.1"/>
    <property type="molecule type" value="Genomic_DNA"/>
</dbReference>
<feature type="compositionally biased region" description="Pro residues" evidence="6">
    <location>
        <begin position="154"/>
        <end position="165"/>
    </location>
</feature>
<dbReference type="InterPro" id="IPR011009">
    <property type="entry name" value="Kinase-like_dom_sf"/>
</dbReference>
<dbReference type="AlphaFoldDB" id="A0A836C5F9"/>
<evidence type="ECO:0000256" key="3">
    <source>
        <dbReference type="ARBA" id="ARBA00022777"/>
    </source>
</evidence>
<protein>
    <recommendedName>
        <fullName evidence="7">Protein kinase domain-containing protein</fullName>
    </recommendedName>
</protein>
<feature type="compositionally biased region" description="Low complexity" evidence="6">
    <location>
        <begin position="743"/>
        <end position="757"/>
    </location>
</feature>
<dbReference type="Gene3D" id="1.10.510.10">
    <property type="entry name" value="Transferase(Phosphotransferase) domain 1"/>
    <property type="match status" value="1"/>
</dbReference>
<name>A0A836C5F9_9CHLO</name>
<keyword evidence="2 5" id="KW-0547">Nucleotide-binding</keyword>
<dbReference type="PANTHER" id="PTHR44329">
    <property type="entry name" value="SERINE/THREONINE-PROTEIN KINASE TNNI3K-RELATED"/>
    <property type="match status" value="1"/>
</dbReference>
<feature type="domain" description="Protein kinase" evidence="7">
    <location>
        <begin position="411"/>
        <end position="719"/>
    </location>
</feature>
<dbReference type="InterPro" id="IPR017441">
    <property type="entry name" value="Protein_kinase_ATP_BS"/>
</dbReference>
<dbReference type="PROSITE" id="PS00108">
    <property type="entry name" value="PROTEIN_KINASE_ST"/>
    <property type="match status" value="1"/>
</dbReference>
<keyword evidence="4 5" id="KW-0067">ATP-binding</keyword>